<feature type="compositionally biased region" description="Basic and acidic residues" evidence="1">
    <location>
        <begin position="8"/>
        <end position="42"/>
    </location>
</feature>
<dbReference type="Proteomes" id="UP000478052">
    <property type="component" value="Unassembled WGS sequence"/>
</dbReference>
<proteinExistence type="predicted"/>
<name>A0A6G0Z641_APHCR</name>
<protein>
    <submittedName>
        <fullName evidence="3">Zinc finger MYM-type protein 1-like</fullName>
    </submittedName>
</protein>
<evidence type="ECO:0000313" key="4">
    <source>
        <dbReference type="Proteomes" id="UP000478052"/>
    </source>
</evidence>
<dbReference type="InterPro" id="IPR012337">
    <property type="entry name" value="RNaseH-like_sf"/>
</dbReference>
<dbReference type="GO" id="GO:0046983">
    <property type="term" value="F:protein dimerization activity"/>
    <property type="evidence" value="ECO:0007669"/>
    <property type="project" value="InterPro"/>
</dbReference>
<feature type="domain" description="TTF-type" evidence="2">
    <location>
        <begin position="158"/>
        <end position="256"/>
    </location>
</feature>
<evidence type="ECO:0000256" key="1">
    <source>
        <dbReference type="SAM" id="MobiDB-lite"/>
    </source>
</evidence>
<dbReference type="EMBL" id="VUJU01001242">
    <property type="protein sequence ID" value="KAF0766207.1"/>
    <property type="molecule type" value="Genomic_DNA"/>
</dbReference>
<dbReference type="SUPFAM" id="SSF53098">
    <property type="entry name" value="Ribonuclease H-like"/>
    <property type="match status" value="1"/>
</dbReference>
<dbReference type="OrthoDB" id="6614070at2759"/>
<reference evidence="3 4" key="1">
    <citation type="submission" date="2019-08" db="EMBL/GenBank/DDBJ databases">
        <title>Whole genome of Aphis craccivora.</title>
        <authorList>
            <person name="Voronova N.V."/>
            <person name="Shulinski R.S."/>
            <person name="Bandarenka Y.V."/>
            <person name="Zhorov D.G."/>
            <person name="Warner D."/>
        </authorList>
    </citation>
    <scope>NUCLEOTIDE SEQUENCE [LARGE SCALE GENOMIC DNA]</scope>
    <source>
        <strain evidence="3">180601</strain>
        <tissue evidence="3">Whole Body</tissue>
    </source>
</reference>
<dbReference type="PANTHER" id="PTHR45749:SF35">
    <property type="entry name" value="AC-LIKE TRANSPOSASE-RELATED"/>
    <property type="match status" value="1"/>
</dbReference>
<organism evidence="3 4">
    <name type="scientific">Aphis craccivora</name>
    <name type="common">Cowpea aphid</name>
    <dbReference type="NCBI Taxonomy" id="307492"/>
    <lineage>
        <taxon>Eukaryota</taxon>
        <taxon>Metazoa</taxon>
        <taxon>Ecdysozoa</taxon>
        <taxon>Arthropoda</taxon>
        <taxon>Hexapoda</taxon>
        <taxon>Insecta</taxon>
        <taxon>Pterygota</taxon>
        <taxon>Neoptera</taxon>
        <taxon>Paraneoptera</taxon>
        <taxon>Hemiptera</taxon>
        <taxon>Sternorrhyncha</taxon>
        <taxon>Aphidomorpha</taxon>
        <taxon>Aphidoidea</taxon>
        <taxon>Aphididae</taxon>
        <taxon>Aphidini</taxon>
        <taxon>Aphis</taxon>
        <taxon>Aphis</taxon>
    </lineage>
</organism>
<dbReference type="SMART" id="SM00597">
    <property type="entry name" value="ZnF_TTF"/>
    <property type="match status" value="1"/>
</dbReference>
<feature type="region of interest" description="Disordered" evidence="1">
    <location>
        <begin position="1"/>
        <end position="71"/>
    </location>
</feature>
<evidence type="ECO:0000259" key="2">
    <source>
        <dbReference type="SMART" id="SM00597"/>
    </source>
</evidence>
<dbReference type="Pfam" id="PF14291">
    <property type="entry name" value="DUF4371"/>
    <property type="match status" value="1"/>
</dbReference>
<comment type="caution">
    <text evidence="3">The sequence shown here is derived from an EMBL/GenBank/DDBJ whole genome shotgun (WGS) entry which is preliminary data.</text>
</comment>
<gene>
    <name evidence="3" type="ORF">FWK35_00006051</name>
</gene>
<accession>A0A6G0Z641</accession>
<dbReference type="InterPro" id="IPR006580">
    <property type="entry name" value="Znf_TTF"/>
</dbReference>
<dbReference type="InterPro" id="IPR025398">
    <property type="entry name" value="DUF4371"/>
</dbReference>
<dbReference type="Pfam" id="PF05699">
    <property type="entry name" value="Dimer_Tnp_hAT"/>
    <property type="match status" value="1"/>
</dbReference>
<keyword evidence="4" id="KW-1185">Reference proteome</keyword>
<evidence type="ECO:0000313" key="3">
    <source>
        <dbReference type="EMBL" id="KAF0766207.1"/>
    </source>
</evidence>
<dbReference type="PANTHER" id="PTHR45749">
    <property type="match status" value="1"/>
</dbReference>
<sequence>MNNKKKRSGAENRSIKKKKENEDVQLSKKMKDWFSRGSHSNEKSVGLVSNSKKHQENKEENSGDSNDSFHNTPILVGEEIETCVNSVTIKSSEIIQDISSNIHKPTSSSTSFETLFQLINCNDPPSWPPITDSVRVYLVTQEPDQGKDADFSKSVSDDGRRFSPYWFKKTLPNNEVIDRNWLIYSKNSKAVFCFPCCLFKSNTLKTASIACINEGFSDWKNINRILDHEKSADHRNHFLQWKSLENRLKNSQCIDDELQKAILLEKDRWRHILRIILDAILFCTKNNLAFRGSSTTVGNKHSGIFLNLIELLSKYDNILKLHLENHNKGAISYLSPKIQNEFICLLGQTVRNKILSKIKKAKYFSLLFDCTPDVSHNEQMAEVIRYVNIDNGKITVEESFIDFINTEEKTGDGLAMEILSKLKSDELDVQNVRGQGYDNGANMSGKYHGVQAVILNKNNLATYIPCAAHCLNLCGVHAASANVKVQFFFDVIQKIYMFFVKSTTRWKILMDTLKISLKGHSDTRWASKAQAVKAMNFQIKEVYKVLQNISDSELNLETKSTAKNLLKLINFDFLCLLNIWNQILSSIDRVNQALQNKSLSLEKASNLLLGLKNNLQEIRDTTMEDNFTNATKVAEELQISTTLKETRTKKIKRLELDEADDDVINISAEQNFRITIIDSIDILLTQMTWRYEKIMEISNDFEFLSSHSLTNMNSHDLQKAAADLGLKYNEDINTAEIVEEIKDFKHAALSILPSIESVTFLDLLQMIHDYKLKESYPNIEIAIRIFLSMPVTTASCERSFSKLKLIKTYLRSTMNQERLSSMAILSIETEIASKLDYEEVIDKFADTKARKISL</sequence>
<dbReference type="AlphaFoldDB" id="A0A6G0Z641"/>
<dbReference type="InterPro" id="IPR008906">
    <property type="entry name" value="HATC_C_dom"/>
</dbReference>